<reference evidence="1 2" key="1">
    <citation type="submission" date="2016-10" db="EMBL/GenBank/DDBJ databases">
        <authorList>
            <person name="de Groot N.N."/>
        </authorList>
    </citation>
    <scope>NUCLEOTIDE SEQUENCE [LARGE SCALE GENOMIC DNA]</scope>
    <source>
        <strain evidence="1 2">DSM 3756</strain>
    </source>
</reference>
<evidence type="ECO:0000313" key="2">
    <source>
        <dbReference type="Proteomes" id="UP000182573"/>
    </source>
</evidence>
<gene>
    <name evidence="1" type="ORF">SAMN05443574_12440</name>
</gene>
<name>A0A1H3AFM7_HALVA</name>
<dbReference type="STRING" id="28442.SAMN05443574_12440"/>
<sequence>MRLQRIRLAAIPTIYDRIFIYLIPNKTNRPTHQHLMRIHSTTAISNTLKSLLNAQPLVHRNTGSRNRGTPRSTLGTMHQNRLTVLQQLYDLFYSRLKNFPVIPRPIHHLKTLNRHRTREPALRAVKSQRNNLVDTMPPKQILITCISYSADVQAGENLIHRCLFNNYNLNILPSTVNTQIHTALTIRSLHPNLLKLIRRQIKASTLTVNSNLFS</sequence>
<dbReference type="Proteomes" id="UP000182573">
    <property type="component" value="Unassembled WGS sequence"/>
</dbReference>
<dbReference type="AlphaFoldDB" id="A0A1H3AFM7"/>
<accession>A0A1H3AFM7</accession>
<evidence type="ECO:0000313" key="1">
    <source>
        <dbReference type="EMBL" id="SDX28433.1"/>
    </source>
</evidence>
<organism evidence="1 2">
    <name type="scientific">Haloarcula vallismortis</name>
    <name type="common">Halobacterium vallismortis</name>
    <dbReference type="NCBI Taxonomy" id="28442"/>
    <lineage>
        <taxon>Archaea</taxon>
        <taxon>Methanobacteriati</taxon>
        <taxon>Methanobacteriota</taxon>
        <taxon>Stenosarchaea group</taxon>
        <taxon>Halobacteria</taxon>
        <taxon>Halobacteriales</taxon>
        <taxon>Haloarculaceae</taxon>
        <taxon>Haloarcula</taxon>
    </lineage>
</organism>
<dbReference type="EMBL" id="FNOF01000024">
    <property type="protein sequence ID" value="SDX28433.1"/>
    <property type="molecule type" value="Genomic_DNA"/>
</dbReference>
<proteinExistence type="predicted"/>
<protein>
    <submittedName>
        <fullName evidence="1">Uncharacterized protein</fullName>
    </submittedName>
</protein>